<sequence length="342" mass="37616">MFKLQWSLSDDLTEFDLGKSGARAGRWRDSDALCFDGGHCFPVLLREPLPMDSYLLEAEVACTPESFVGLVFGAADADNFELVYVSADNEWHLPNLQYDPVMNGSSTWQIYHGPRYQALVSVPAEQWVKLSLQVQPDSVSIFVGEGSAPSLIIANPMHGSASGGKIGVWGSSNSYMRNLAVRKIETAPFAEKAADLPQLEEVAFVTEWMVSKLPEHAWTRARVEENGTLNLNRLYASEEGAVVQAQCSFYLSEAKESDLSFGFSDRLRLWVNDAAVYEGEWKWHSPGKATDGRIRSDHASVPVSWKAGLNTIRAEVTSVEGMFGWGLSVQTGLGGTYAVYTG</sequence>
<gene>
    <name evidence="1" type="ORF">SD70_16390</name>
</gene>
<name>A0ABR5AGL8_9BACL</name>
<organism evidence="1 2">
    <name type="scientific">Gordoniibacillus kamchatkensis</name>
    <dbReference type="NCBI Taxonomy" id="1590651"/>
    <lineage>
        <taxon>Bacteria</taxon>
        <taxon>Bacillati</taxon>
        <taxon>Bacillota</taxon>
        <taxon>Bacilli</taxon>
        <taxon>Bacillales</taxon>
        <taxon>Paenibacillaceae</taxon>
        <taxon>Gordoniibacillus</taxon>
    </lineage>
</organism>
<accession>A0ABR5AGL8</accession>
<protein>
    <submittedName>
        <fullName evidence="1">Uncharacterized protein</fullName>
    </submittedName>
</protein>
<evidence type="ECO:0000313" key="2">
    <source>
        <dbReference type="Proteomes" id="UP000031967"/>
    </source>
</evidence>
<dbReference type="RefSeq" id="WP_041048616.1">
    <property type="nucleotide sequence ID" value="NZ_JXAK01000028.1"/>
</dbReference>
<dbReference type="Proteomes" id="UP000031967">
    <property type="component" value="Unassembled WGS sequence"/>
</dbReference>
<proteinExistence type="predicted"/>
<reference evidence="1 2" key="1">
    <citation type="submission" date="2014-12" db="EMBL/GenBank/DDBJ databases">
        <title>Draft genome sequence of Paenibacillus kamchatkensis strain B-2647.</title>
        <authorList>
            <person name="Karlyshev A.V."/>
            <person name="Kudryashova E.B."/>
        </authorList>
    </citation>
    <scope>NUCLEOTIDE SEQUENCE [LARGE SCALE GENOMIC DNA]</scope>
    <source>
        <strain evidence="1 2">VKM B-2647</strain>
    </source>
</reference>
<dbReference type="EMBL" id="JXAK01000028">
    <property type="protein sequence ID" value="KIL39968.1"/>
    <property type="molecule type" value="Genomic_DNA"/>
</dbReference>
<evidence type="ECO:0000313" key="1">
    <source>
        <dbReference type="EMBL" id="KIL39968.1"/>
    </source>
</evidence>
<dbReference type="Gene3D" id="2.60.120.560">
    <property type="entry name" value="Exo-inulinase, domain 1"/>
    <property type="match status" value="1"/>
</dbReference>
<keyword evidence="2" id="KW-1185">Reference proteome</keyword>
<comment type="caution">
    <text evidence="1">The sequence shown here is derived from an EMBL/GenBank/DDBJ whole genome shotgun (WGS) entry which is preliminary data.</text>
</comment>